<dbReference type="Proteomes" id="UP001321506">
    <property type="component" value="Unassembled WGS sequence"/>
</dbReference>
<dbReference type="InterPro" id="IPR048328">
    <property type="entry name" value="Dyp_perox_C"/>
</dbReference>
<dbReference type="PROSITE" id="PS51404">
    <property type="entry name" value="DYP_PEROXIDASE"/>
    <property type="match status" value="1"/>
</dbReference>
<evidence type="ECO:0000259" key="11">
    <source>
        <dbReference type="Pfam" id="PF20628"/>
    </source>
</evidence>
<feature type="domain" description="Dyp-type peroxidase N-terminal" evidence="10">
    <location>
        <begin position="70"/>
        <end position="212"/>
    </location>
</feature>
<dbReference type="InterPro" id="IPR006314">
    <property type="entry name" value="Dyp_peroxidase"/>
</dbReference>
<dbReference type="Pfam" id="PF04261">
    <property type="entry name" value="Dyp_perox_N"/>
    <property type="match status" value="1"/>
</dbReference>
<accession>A0AAW6T915</accession>
<keyword evidence="4" id="KW-0479">Metal-binding</keyword>
<dbReference type="NCBIfam" id="TIGR01413">
    <property type="entry name" value="Dyp_perox_fam"/>
    <property type="match status" value="1"/>
</dbReference>
<keyword evidence="2 12" id="KW-0575">Peroxidase</keyword>
<dbReference type="GO" id="GO:0046872">
    <property type="term" value="F:metal ion binding"/>
    <property type="evidence" value="ECO:0007669"/>
    <property type="project" value="UniProtKB-KW"/>
</dbReference>
<evidence type="ECO:0000256" key="9">
    <source>
        <dbReference type="SAM" id="MobiDB-lite"/>
    </source>
</evidence>
<feature type="domain" description="Dyp-type peroxidase C-terminal" evidence="11">
    <location>
        <begin position="224"/>
        <end position="396"/>
    </location>
</feature>
<comment type="caution">
    <text evidence="12">The sequence shown here is derived from an EMBL/GenBank/DDBJ whole genome shotgun (WGS) entry which is preliminary data.</text>
</comment>
<dbReference type="GO" id="GO:0020037">
    <property type="term" value="F:heme binding"/>
    <property type="evidence" value="ECO:0007669"/>
    <property type="project" value="InterPro"/>
</dbReference>
<dbReference type="EMBL" id="JASATX010000001">
    <property type="protein sequence ID" value="MDI2098268.1"/>
    <property type="molecule type" value="Genomic_DNA"/>
</dbReference>
<evidence type="ECO:0000256" key="4">
    <source>
        <dbReference type="ARBA" id="ARBA00022723"/>
    </source>
</evidence>
<dbReference type="InterPro" id="IPR006311">
    <property type="entry name" value="TAT_signal"/>
</dbReference>
<evidence type="ECO:0000256" key="8">
    <source>
        <dbReference type="ARBA" id="ARBA00025737"/>
    </source>
</evidence>
<dbReference type="SUPFAM" id="SSF54909">
    <property type="entry name" value="Dimeric alpha+beta barrel"/>
    <property type="match status" value="1"/>
</dbReference>
<dbReference type="AlphaFoldDB" id="A0AAW6T915"/>
<keyword evidence="3" id="KW-0349">Heme</keyword>
<dbReference type="PANTHER" id="PTHR30521:SF4">
    <property type="entry name" value="DEFERROCHELATASE"/>
    <property type="match status" value="1"/>
</dbReference>
<keyword evidence="7" id="KW-0408">Iron</keyword>
<proteinExistence type="inferred from homology"/>
<gene>
    <name evidence="12" type="ORF">QF206_04720</name>
</gene>
<dbReference type="GO" id="GO:0005829">
    <property type="term" value="C:cytosol"/>
    <property type="evidence" value="ECO:0007669"/>
    <property type="project" value="TreeGrafter"/>
</dbReference>
<organism evidence="12 13">
    <name type="scientific">Ruicaihuangia caeni</name>
    <dbReference type="NCBI Taxonomy" id="3042517"/>
    <lineage>
        <taxon>Bacteria</taxon>
        <taxon>Bacillati</taxon>
        <taxon>Actinomycetota</taxon>
        <taxon>Actinomycetes</taxon>
        <taxon>Micrococcales</taxon>
        <taxon>Microbacteriaceae</taxon>
        <taxon>Ruicaihuangia</taxon>
    </lineage>
</organism>
<evidence type="ECO:0000256" key="6">
    <source>
        <dbReference type="ARBA" id="ARBA00023002"/>
    </source>
</evidence>
<dbReference type="InterPro" id="IPR048327">
    <property type="entry name" value="Dyp_perox_N"/>
</dbReference>
<evidence type="ECO:0000256" key="2">
    <source>
        <dbReference type="ARBA" id="ARBA00022559"/>
    </source>
</evidence>
<keyword evidence="6" id="KW-0560">Oxidoreductase</keyword>
<evidence type="ECO:0000256" key="1">
    <source>
        <dbReference type="ARBA" id="ARBA00001970"/>
    </source>
</evidence>
<evidence type="ECO:0000256" key="7">
    <source>
        <dbReference type="ARBA" id="ARBA00023004"/>
    </source>
</evidence>
<evidence type="ECO:0000313" key="12">
    <source>
        <dbReference type="EMBL" id="MDI2098268.1"/>
    </source>
</evidence>
<evidence type="ECO:0000259" key="10">
    <source>
        <dbReference type="Pfam" id="PF04261"/>
    </source>
</evidence>
<keyword evidence="13" id="KW-1185">Reference proteome</keyword>
<dbReference type="RefSeq" id="WP_281488015.1">
    <property type="nucleotide sequence ID" value="NZ_JASATX010000001.1"/>
</dbReference>
<evidence type="ECO:0000256" key="5">
    <source>
        <dbReference type="ARBA" id="ARBA00022729"/>
    </source>
</evidence>
<protein>
    <submittedName>
        <fullName evidence="12">Dyp-type peroxidase</fullName>
    </submittedName>
</protein>
<reference evidence="12 13" key="1">
    <citation type="submission" date="2023-04" db="EMBL/GenBank/DDBJ databases">
        <title>Klugiella caeni sp. nov. isolated from the sludge of biochemical tank.</title>
        <authorList>
            <person name="Geng K."/>
        </authorList>
    </citation>
    <scope>NUCLEOTIDE SEQUENCE [LARGE SCALE GENOMIC DNA]</scope>
    <source>
        <strain evidence="12 13">YN-L-19</strain>
    </source>
</reference>
<evidence type="ECO:0000313" key="13">
    <source>
        <dbReference type="Proteomes" id="UP001321506"/>
    </source>
</evidence>
<dbReference type="GO" id="GO:0004601">
    <property type="term" value="F:peroxidase activity"/>
    <property type="evidence" value="ECO:0007669"/>
    <property type="project" value="UniProtKB-KW"/>
</dbReference>
<sequence length="407" mass="43975">MPAERITDSRTRSERGVSRRHLLTGGVAAAAGAAVALGGDRAARAMVAESESGRADAAGSSIVPFFGAHQAGIATPPQAHAVFIAFDLRDDVDRDGIRRLLVLLTDDAARLTAGRPPLGDQEPELAEHPANLTVTFGFGPRLVERVDPGKVPSWLGPLPSFGIDRLEARWSDGDLMLQLASDDPVTLAHALRMLRKDARAFTTVRWVQPGFRRAHGTEQPGATMRNLFGQLDGTVNPQPGSDDFDRLVWVDDAGWLSAGTSLVLRRIAMDLDAWDELDRPAREQSVGRTLATGAPLTGADEHDEPDLTATNAIGLPVIPAFAHIRRARTGDVRERIFRRAYNYETPEGSAGLLFGSFQADPERQFVPIQRRLDELDLLNVWTTPIGSAVFAVPPGCAEGGFIGESMF</sequence>
<dbReference type="InterPro" id="IPR011008">
    <property type="entry name" value="Dimeric_a/b-barrel"/>
</dbReference>
<feature type="region of interest" description="Disordered" evidence="9">
    <location>
        <begin position="282"/>
        <end position="303"/>
    </location>
</feature>
<dbReference type="PANTHER" id="PTHR30521">
    <property type="entry name" value="DEFERROCHELATASE/PEROXIDASE"/>
    <property type="match status" value="1"/>
</dbReference>
<keyword evidence="5" id="KW-0732">Signal</keyword>
<comment type="cofactor">
    <cofactor evidence="1">
        <name>heme b</name>
        <dbReference type="ChEBI" id="CHEBI:60344"/>
    </cofactor>
</comment>
<evidence type="ECO:0000256" key="3">
    <source>
        <dbReference type="ARBA" id="ARBA00022617"/>
    </source>
</evidence>
<name>A0AAW6T915_9MICO</name>
<dbReference type="PROSITE" id="PS51318">
    <property type="entry name" value="TAT"/>
    <property type="match status" value="1"/>
</dbReference>
<comment type="similarity">
    <text evidence="8">Belongs to the DyP-type peroxidase family.</text>
</comment>
<dbReference type="Pfam" id="PF20628">
    <property type="entry name" value="Dyp_perox_C"/>
    <property type="match status" value="1"/>
</dbReference>